<dbReference type="Proteomes" id="UP000188532">
    <property type="component" value="Unassembled WGS sequence"/>
</dbReference>
<reference evidence="4 5" key="1">
    <citation type="submission" date="2017-02" db="EMBL/GenBank/DDBJ databases">
        <title>Complete genome sequences of Mycobacterium kansasii strains isolated from rhesus macaques.</title>
        <authorList>
            <person name="Panda A."/>
            <person name="Nagaraj S."/>
            <person name="Zhao X."/>
            <person name="Tettelin H."/>
            <person name="Detolla L.J."/>
        </authorList>
    </citation>
    <scope>NUCLEOTIDE SEQUENCE [LARGE SCALE GENOMIC DNA]</scope>
    <source>
        <strain evidence="3 4">11-3469</strain>
        <strain evidence="2 5">11-3813</strain>
    </source>
</reference>
<evidence type="ECO:0000313" key="5">
    <source>
        <dbReference type="Proteomes" id="UP000189229"/>
    </source>
</evidence>
<feature type="compositionally biased region" description="Basic residues" evidence="1">
    <location>
        <begin position="52"/>
        <end position="70"/>
    </location>
</feature>
<dbReference type="EMBL" id="MVBN01000003">
    <property type="protein sequence ID" value="OOK77135.1"/>
    <property type="molecule type" value="Genomic_DNA"/>
</dbReference>
<name>A0A1V3XD56_MYCKA</name>
<feature type="region of interest" description="Disordered" evidence="1">
    <location>
        <begin position="45"/>
        <end position="70"/>
    </location>
</feature>
<evidence type="ECO:0000313" key="2">
    <source>
        <dbReference type="EMBL" id="OOK73894.1"/>
    </source>
</evidence>
<sequence>MNKQELARERGHSGAQTLLSGSMAWLAYNGHDGFPRVVPVGFTGPATASLSPRHRPPRKPVRFRAVRRLH</sequence>
<evidence type="ECO:0000313" key="4">
    <source>
        <dbReference type="Proteomes" id="UP000188532"/>
    </source>
</evidence>
<organism evidence="3 4">
    <name type="scientific">Mycobacterium kansasii</name>
    <dbReference type="NCBI Taxonomy" id="1768"/>
    <lineage>
        <taxon>Bacteria</taxon>
        <taxon>Bacillati</taxon>
        <taxon>Actinomycetota</taxon>
        <taxon>Actinomycetes</taxon>
        <taxon>Mycobacteriales</taxon>
        <taxon>Mycobacteriaceae</taxon>
        <taxon>Mycobacterium</taxon>
    </lineage>
</organism>
<proteinExistence type="predicted"/>
<dbReference type="Proteomes" id="UP000189229">
    <property type="component" value="Unassembled WGS sequence"/>
</dbReference>
<gene>
    <name evidence="3" type="ORF">BZL29_3589</name>
    <name evidence="2" type="ORF">BZL30_5223</name>
</gene>
<dbReference type="EMBL" id="MVBM01000004">
    <property type="protein sequence ID" value="OOK73894.1"/>
    <property type="molecule type" value="Genomic_DNA"/>
</dbReference>
<evidence type="ECO:0000313" key="3">
    <source>
        <dbReference type="EMBL" id="OOK77135.1"/>
    </source>
</evidence>
<protein>
    <submittedName>
        <fullName evidence="3">Uncharacterized protein</fullName>
    </submittedName>
</protein>
<evidence type="ECO:0000256" key="1">
    <source>
        <dbReference type="SAM" id="MobiDB-lite"/>
    </source>
</evidence>
<dbReference type="AlphaFoldDB" id="A0A1V3XD56"/>
<comment type="caution">
    <text evidence="3">The sequence shown here is derived from an EMBL/GenBank/DDBJ whole genome shotgun (WGS) entry which is preliminary data.</text>
</comment>
<accession>A0A1V3XD56</accession>